<keyword evidence="4 6" id="KW-1133">Transmembrane helix</keyword>
<comment type="caution">
    <text evidence="7">The sequence shown here is derived from an EMBL/GenBank/DDBJ whole genome shotgun (WGS) entry which is preliminary data.</text>
</comment>
<evidence type="ECO:0000256" key="2">
    <source>
        <dbReference type="ARBA" id="ARBA00022475"/>
    </source>
</evidence>
<evidence type="ECO:0000313" key="7">
    <source>
        <dbReference type="EMBL" id="TMI79352.1"/>
    </source>
</evidence>
<name>A0A537J7K8_9BACT</name>
<organism evidence="7 8">
    <name type="scientific">Candidatus Segetimicrobium genomatis</name>
    <dbReference type="NCBI Taxonomy" id="2569760"/>
    <lineage>
        <taxon>Bacteria</taxon>
        <taxon>Bacillati</taxon>
        <taxon>Candidatus Sysuimicrobiota</taxon>
        <taxon>Candidatus Sysuimicrobiia</taxon>
        <taxon>Candidatus Sysuimicrobiales</taxon>
        <taxon>Candidatus Segetimicrobiaceae</taxon>
        <taxon>Candidatus Segetimicrobium</taxon>
    </lineage>
</organism>
<proteinExistence type="predicted"/>
<dbReference type="GO" id="GO:0015658">
    <property type="term" value="F:branched-chain amino acid transmembrane transporter activity"/>
    <property type="evidence" value="ECO:0007669"/>
    <property type="project" value="InterPro"/>
</dbReference>
<feature type="transmembrane region" description="Helical" evidence="6">
    <location>
        <begin position="201"/>
        <end position="222"/>
    </location>
</feature>
<sequence>MRRLHVYVLLVAAVAALVYARGLNSYWLHVAIIAMFYAILTASWSLLAGYTGLFSLGHMAFASIGGYASALLVLGTGIPIPLGMAAGVALCFAVGGVIGWVCLRMSGPYLAIFTLAFSEIVRITFSTEDQVTAGMAGLHTTPLFESVSRLPYFYTAFGLLAASLAVLGIMVHSRWGLFFRAIREDEQAAAACGVRVAHFRILAFAVASGFAGLAGGFYAHYIGVLTPSLGSLDLMAIVVVMTVIGGMEALPTAVGGALAVEALLEYLRFTQWRWVLFGLLLLVTMRFARNGLLTPVWQQFIRLGDMRPTPPAPRGVEREGSRV</sequence>
<dbReference type="PANTHER" id="PTHR30482:SF10">
    <property type="entry name" value="HIGH-AFFINITY BRANCHED-CHAIN AMINO ACID TRANSPORT PROTEIN BRAE"/>
    <property type="match status" value="1"/>
</dbReference>
<accession>A0A537J7K8</accession>
<feature type="transmembrane region" description="Helical" evidence="6">
    <location>
        <begin position="109"/>
        <end position="125"/>
    </location>
</feature>
<evidence type="ECO:0000313" key="8">
    <source>
        <dbReference type="Proteomes" id="UP000320048"/>
    </source>
</evidence>
<evidence type="ECO:0000256" key="3">
    <source>
        <dbReference type="ARBA" id="ARBA00022692"/>
    </source>
</evidence>
<evidence type="ECO:0000256" key="4">
    <source>
        <dbReference type="ARBA" id="ARBA00022989"/>
    </source>
</evidence>
<feature type="transmembrane region" description="Helical" evidence="6">
    <location>
        <begin position="60"/>
        <end position="78"/>
    </location>
</feature>
<keyword evidence="5 6" id="KW-0472">Membrane</keyword>
<feature type="transmembrane region" description="Helical" evidence="6">
    <location>
        <begin position="30"/>
        <end position="53"/>
    </location>
</feature>
<feature type="transmembrane region" description="Helical" evidence="6">
    <location>
        <begin position="234"/>
        <end position="260"/>
    </location>
</feature>
<dbReference type="GO" id="GO:0005886">
    <property type="term" value="C:plasma membrane"/>
    <property type="evidence" value="ECO:0007669"/>
    <property type="project" value="UniProtKB-SubCell"/>
</dbReference>
<dbReference type="InterPro" id="IPR001851">
    <property type="entry name" value="ABC_transp_permease"/>
</dbReference>
<keyword evidence="2" id="KW-1003">Cell membrane</keyword>
<feature type="transmembrane region" description="Helical" evidence="6">
    <location>
        <begin position="272"/>
        <end position="288"/>
    </location>
</feature>
<dbReference type="CDD" id="cd06581">
    <property type="entry name" value="TM_PBP1_LivM_like"/>
    <property type="match status" value="1"/>
</dbReference>
<dbReference type="AlphaFoldDB" id="A0A537J7K8"/>
<dbReference type="EMBL" id="VBAO01000292">
    <property type="protein sequence ID" value="TMI79352.1"/>
    <property type="molecule type" value="Genomic_DNA"/>
</dbReference>
<reference evidence="7 8" key="1">
    <citation type="journal article" date="2019" name="Nat. Microbiol.">
        <title>Mediterranean grassland soil C-N compound turnover is dependent on rainfall and depth, and is mediated by genomically divergent microorganisms.</title>
        <authorList>
            <person name="Diamond S."/>
            <person name="Andeer P.F."/>
            <person name="Li Z."/>
            <person name="Crits-Christoph A."/>
            <person name="Burstein D."/>
            <person name="Anantharaman K."/>
            <person name="Lane K.R."/>
            <person name="Thomas B.C."/>
            <person name="Pan C."/>
            <person name="Northen T.R."/>
            <person name="Banfield J.F."/>
        </authorList>
    </citation>
    <scope>NUCLEOTIDE SEQUENCE [LARGE SCALE GENOMIC DNA]</scope>
    <source>
        <strain evidence="7">NP_7</strain>
    </source>
</reference>
<comment type="subcellular location">
    <subcellularLocation>
        <location evidence="1">Cell membrane</location>
        <topology evidence="1">Multi-pass membrane protein</topology>
    </subcellularLocation>
</comment>
<dbReference type="InterPro" id="IPR043428">
    <property type="entry name" value="LivM-like"/>
</dbReference>
<evidence type="ECO:0000256" key="6">
    <source>
        <dbReference type="SAM" id="Phobius"/>
    </source>
</evidence>
<evidence type="ECO:0000256" key="5">
    <source>
        <dbReference type="ARBA" id="ARBA00023136"/>
    </source>
</evidence>
<feature type="transmembrane region" description="Helical" evidence="6">
    <location>
        <begin position="152"/>
        <end position="171"/>
    </location>
</feature>
<dbReference type="Pfam" id="PF02653">
    <property type="entry name" value="BPD_transp_2"/>
    <property type="match status" value="1"/>
</dbReference>
<protein>
    <submittedName>
        <fullName evidence="7">Branched-chain amino acid ABC transporter permease</fullName>
    </submittedName>
</protein>
<keyword evidence="3 6" id="KW-0812">Transmembrane</keyword>
<gene>
    <name evidence="7" type="ORF">E6H04_10680</name>
</gene>
<feature type="transmembrane region" description="Helical" evidence="6">
    <location>
        <begin position="84"/>
        <end position="102"/>
    </location>
</feature>
<dbReference type="PANTHER" id="PTHR30482">
    <property type="entry name" value="HIGH-AFFINITY BRANCHED-CHAIN AMINO ACID TRANSPORT SYSTEM PERMEASE"/>
    <property type="match status" value="1"/>
</dbReference>
<evidence type="ECO:0000256" key="1">
    <source>
        <dbReference type="ARBA" id="ARBA00004651"/>
    </source>
</evidence>
<dbReference type="Proteomes" id="UP000320048">
    <property type="component" value="Unassembled WGS sequence"/>
</dbReference>